<dbReference type="Proteomes" id="UP000499080">
    <property type="component" value="Unassembled WGS sequence"/>
</dbReference>
<accession>A0A4Y2FPJ1</accession>
<evidence type="ECO:0000313" key="1">
    <source>
        <dbReference type="EMBL" id="GBM43412.1"/>
    </source>
</evidence>
<proteinExistence type="predicted"/>
<dbReference type="AlphaFoldDB" id="A0A4Y2FPJ1"/>
<gene>
    <name evidence="1" type="ORF">AVEN_18587_1</name>
</gene>
<evidence type="ECO:0000313" key="2">
    <source>
        <dbReference type="Proteomes" id="UP000499080"/>
    </source>
</evidence>
<organism evidence="1 2">
    <name type="scientific">Araneus ventricosus</name>
    <name type="common">Orbweaver spider</name>
    <name type="synonym">Epeira ventricosa</name>
    <dbReference type="NCBI Taxonomy" id="182803"/>
    <lineage>
        <taxon>Eukaryota</taxon>
        <taxon>Metazoa</taxon>
        <taxon>Ecdysozoa</taxon>
        <taxon>Arthropoda</taxon>
        <taxon>Chelicerata</taxon>
        <taxon>Arachnida</taxon>
        <taxon>Araneae</taxon>
        <taxon>Araneomorphae</taxon>
        <taxon>Entelegynae</taxon>
        <taxon>Araneoidea</taxon>
        <taxon>Araneidae</taxon>
        <taxon>Araneus</taxon>
    </lineage>
</organism>
<protein>
    <recommendedName>
        <fullName evidence="3">DDE Tnp4 domain-containing protein</fullName>
    </recommendedName>
</protein>
<evidence type="ECO:0008006" key="3">
    <source>
        <dbReference type="Google" id="ProtNLM"/>
    </source>
</evidence>
<reference evidence="1 2" key="1">
    <citation type="journal article" date="2019" name="Sci. Rep.">
        <title>Orb-weaving spider Araneus ventricosus genome elucidates the spidroin gene catalogue.</title>
        <authorList>
            <person name="Kono N."/>
            <person name="Nakamura H."/>
            <person name="Ohtoshi R."/>
            <person name="Moran D.A.P."/>
            <person name="Shinohara A."/>
            <person name="Yoshida Y."/>
            <person name="Fujiwara M."/>
            <person name="Mori M."/>
            <person name="Tomita M."/>
            <person name="Arakawa K."/>
        </authorList>
    </citation>
    <scope>NUCLEOTIDE SEQUENCE [LARGE SCALE GENOMIC DNA]</scope>
</reference>
<name>A0A4Y2FPJ1_ARAVE</name>
<comment type="caution">
    <text evidence="1">The sequence shown here is derived from an EMBL/GenBank/DDBJ whole genome shotgun (WGS) entry which is preliminary data.</text>
</comment>
<sequence length="153" mass="17175">MVWCTYSAIGLYHPLVAYCEQLKGVANVGVITAEEGISLIVWAVKTRILRNPLLIQPENTVKVMLTCVHLHNSVCKSQSSVHHIEPHRHSTLTTQQRKHWYLSVKDGRNAHGNNIEIKRVPRKPSILAKQMRGELSGYFTSAGGSVSWQNGYC</sequence>
<keyword evidence="2" id="KW-1185">Reference proteome</keyword>
<dbReference type="OrthoDB" id="6619046at2759"/>
<dbReference type="EMBL" id="BGPR01001029">
    <property type="protein sequence ID" value="GBM43412.1"/>
    <property type="molecule type" value="Genomic_DNA"/>
</dbReference>